<evidence type="ECO:0000313" key="1">
    <source>
        <dbReference type="EMBL" id="JAD36659.1"/>
    </source>
</evidence>
<reference evidence="1" key="1">
    <citation type="submission" date="2014-09" db="EMBL/GenBank/DDBJ databases">
        <authorList>
            <person name="Magalhaes I.L.F."/>
            <person name="Oliveira U."/>
            <person name="Santos F.R."/>
            <person name="Vidigal T.H.D.A."/>
            <person name="Brescovit A.D."/>
            <person name="Santos A.J."/>
        </authorList>
    </citation>
    <scope>NUCLEOTIDE SEQUENCE</scope>
    <source>
        <tissue evidence="1">Shoot tissue taken approximately 20 cm above the soil surface</tissue>
    </source>
</reference>
<organism evidence="1">
    <name type="scientific">Arundo donax</name>
    <name type="common">Giant reed</name>
    <name type="synonym">Donax arundinaceus</name>
    <dbReference type="NCBI Taxonomy" id="35708"/>
    <lineage>
        <taxon>Eukaryota</taxon>
        <taxon>Viridiplantae</taxon>
        <taxon>Streptophyta</taxon>
        <taxon>Embryophyta</taxon>
        <taxon>Tracheophyta</taxon>
        <taxon>Spermatophyta</taxon>
        <taxon>Magnoliopsida</taxon>
        <taxon>Liliopsida</taxon>
        <taxon>Poales</taxon>
        <taxon>Poaceae</taxon>
        <taxon>PACMAD clade</taxon>
        <taxon>Arundinoideae</taxon>
        <taxon>Arundineae</taxon>
        <taxon>Arundo</taxon>
    </lineage>
</organism>
<dbReference type="EMBL" id="GBRH01261236">
    <property type="protein sequence ID" value="JAD36659.1"/>
    <property type="molecule type" value="Transcribed_RNA"/>
</dbReference>
<dbReference type="AlphaFoldDB" id="A0A0A8ZB89"/>
<accession>A0A0A8ZB89</accession>
<proteinExistence type="predicted"/>
<name>A0A0A8ZB89_ARUDO</name>
<sequence length="31" mass="3456">MVLVLIFSPPIKHQVTQLLPRGNPSLSFYGC</sequence>
<reference evidence="1" key="2">
    <citation type="journal article" date="2015" name="Data Brief">
        <title>Shoot transcriptome of the giant reed, Arundo donax.</title>
        <authorList>
            <person name="Barrero R.A."/>
            <person name="Guerrero F.D."/>
            <person name="Moolhuijzen P."/>
            <person name="Goolsby J.A."/>
            <person name="Tidwell J."/>
            <person name="Bellgard S.E."/>
            <person name="Bellgard M.I."/>
        </authorList>
    </citation>
    <scope>NUCLEOTIDE SEQUENCE</scope>
    <source>
        <tissue evidence="1">Shoot tissue taken approximately 20 cm above the soil surface</tissue>
    </source>
</reference>
<protein>
    <submittedName>
        <fullName evidence="1">Uncharacterized protein</fullName>
    </submittedName>
</protein>